<evidence type="ECO:0000313" key="1">
    <source>
        <dbReference type="EMBL" id="KKN18990.1"/>
    </source>
</evidence>
<organism evidence="1">
    <name type="scientific">marine sediment metagenome</name>
    <dbReference type="NCBI Taxonomy" id="412755"/>
    <lineage>
        <taxon>unclassified sequences</taxon>
        <taxon>metagenomes</taxon>
        <taxon>ecological metagenomes</taxon>
    </lineage>
</organism>
<reference evidence="1" key="1">
    <citation type="journal article" date="2015" name="Nature">
        <title>Complex archaea that bridge the gap between prokaryotes and eukaryotes.</title>
        <authorList>
            <person name="Spang A."/>
            <person name="Saw J.H."/>
            <person name="Jorgensen S.L."/>
            <person name="Zaremba-Niedzwiedzka K."/>
            <person name="Martijn J."/>
            <person name="Lind A.E."/>
            <person name="van Eijk R."/>
            <person name="Schleper C."/>
            <person name="Guy L."/>
            <person name="Ettema T.J."/>
        </authorList>
    </citation>
    <scope>NUCLEOTIDE SEQUENCE</scope>
</reference>
<protein>
    <submittedName>
        <fullName evidence="1">Uncharacterized protein</fullName>
    </submittedName>
</protein>
<proteinExistence type="predicted"/>
<comment type="caution">
    <text evidence="1">The sequence shown here is derived from an EMBL/GenBank/DDBJ whole genome shotgun (WGS) entry which is preliminary data.</text>
</comment>
<accession>A0A0F9NHI4</accession>
<name>A0A0F9NHI4_9ZZZZ</name>
<dbReference type="EMBL" id="LAZR01003377">
    <property type="protein sequence ID" value="KKN18990.1"/>
    <property type="molecule type" value="Genomic_DNA"/>
</dbReference>
<dbReference type="AlphaFoldDB" id="A0A0F9NHI4"/>
<gene>
    <name evidence="1" type="ORF">LCGC14_0950390</name>
</gene>
<sequence>MSDQCIICQKEVPDYEPEMCCSGQECACLGRPIEPCVCSQECDKAAHDYIGLPFDERRKRAGIKLNGGIEKLEVKDDSSERNLFTG</sequence>